<keyword evidence="4 6" id="KW-0456">Lyase</keyword>
<comment type="similarity">
    <text evidence="2">Belongs to the KHG/KDPG aldolase family.</text>
</comment>
<comment type="pathway">
    <text evidence="1">Carbohydrate acid metabolism.</text>
</comment>
<protein>
    <submittedName>
        <fullName evidence="6">Bifunctional 4-hydroxy-2-oxoglutarate aldolase/2-dehydro-3-deoxy-phosphogluconate aldolase</fullName>
        <ecNumber evidence="6">4.1.2.14</ecNumber>
        <ecNumber evidence="6">4.1.3.16</ecNumber>
    </submittedName>
</protein>
<dbReference type="EC" id="4.1.3.16" evidence="6"/>
<proteinExistence type="inferred from homology"/>
<keyword evidence="7" id="KW-1185">Reference proteome</keyword>
<evidence type="ECO:0000313" key="7">
    <source>
        <dbReference type="Proteomes" id="UP000830167"/>
    </source>
</evidence>
<dbReference type="Proteomes" id="UP000830167">
    <property type="component" value="Chromosome"/>
</dbReference>
<dbReference type="GO" id="GO:0008675">
    <property type="term" value="F:2-dehydro-3-deoxy-phosphogluconate aldolase activity"/>
    <property type="evidence" value="ECO:0007669"/>
    <property type="project" value="UniProtKB-EC"/>
</dbReference>
<name>A0ABY4CML0_9BACL</name>
<organism evidence="6 7">
    <name type="scientific">Fodinisporobacter ferrooxydans</name>
    <dbReference type="NCBI Taxonomy" id="2901836"/>
    <lineage>
        <taxon>Bacteria</taxon>
        <taxon>Bacillati</taxon>
        <taxon>Bacillota</taxon>
        <taxon>Bacilli</taxon>
        <taxon>Bacillales</taxon>
        <taxon>Alicyclobacillaceae</taxon>
        <taxon>Fodinisporobacter</taxon>
    </lineage>
</organism>
<dbReference type="InterPro" id="IPR013785">
    <property type="entry name" value="Aldolase_TIM"/>
</dbReference>
<keyword evidence="5" id="KW-0119">Carbohydrate metabolism</keyword>
<dbReference type="PANTHER" id="PTHR30246">
    <property type="entry name" value="2-KETO-3-DEOXY-6-PHOSPHOGLUCONATE ALDOLASE"/>
    <property type="match status" value="1"/>
</dbReference>
<dbReference type="NCBIfam" id="TIGR01182">
    <property type="entry name" value="eda"/>
    <property type="match status" value="1"/>
</dbReference>
<evidence type="ECO:0000256" key="3">
    <source>
        <dbReference type="ARBA" id="ARBA00011233"/>
    </source>
</evidence>
<accession>A0ABY4CML0</accession>
<evidence type="ECO:0000256" key="1">
    <source>
        <dbReference type="ARBA" id="ARBA00004761"/>
    </source>
</evidence>
<dbReference type="RefSeq" id="WP_347437366.1">
    <property type="nucleotide sequence ID" value="NZ_CP089291.1"/>
</dbReference>
<reference evidence="6" key="1">
    <citation type="submission" date="2021-12" db="EMBL/GenBank/DDBJ databases">
        <title>Alicyclobacillaceae gen. nov., sp. nov., isolated from chalcocite enrichment system.</title>
        <authorList>
            <person name="Jiang Z."/>
        </authorList>
    </citation>
    <scope>NUCLEOTIDE SEQUENCE</scope>
    <source>
        <strain evidence="6">MYW30-H2</strain>
    </source>
</reference>
<dbReference type="EMBL" id="CP089291">
    <property type="protein sequence ID" value="UOF90667.1"/>
    <property type="molecule type" value="Genomic_DNA"/>
</dbReference>
<sequence>MLPKVKLLQKMVESGVIAVIRRMPADKIDQIAKSLVEGGVTALEVTIDSPLAFEIIHRLSKRFENHAVVGAGTVIDCESAYMAIHNGADFVFCPSLHEGVIRTTLRYGKVVVPGVMTPTEMITAVEWGADLVKVFPAGGLGVKYIKDIKAPFSHIPIIPTGGVNLENVDSFIEAGVAAVGIGGKLIDSQAVKDSNFDKITKTAIQFVNAVQAARLRIWHDCNL</sequence>
<evidence type="ECO:0000313" key="6">
    <source>
        <dbReference type="EMBL" id="UOF90667.1"/>
    </source>
</evidence>
<comment type="subunit">
    <text evidence="3">Homotrimer.</text>
</comment>
<evidence type="ECO:0000256" key="5">
    <source>
        <dbReference type="ARBA" id="ARBA00023277"/>
    </source>
</evidence>
<evidence type="ECO:0000256" key="4">
    <source>
        <dbReference type="ARBA" id="ARBA00023239"/>
    </source>
</evidence>
<gene>
    <name evidence="6" type="primary">eda</name>
    <name evidence="6" type="ORF">LSG31_22905</name>
</gene>
<dbReference type="GO" id="GO:0008700">
    <property type="term" value="F:(R,S)-4-hydroxy-2-oxoglutarate aldolase activity"/>
    <property type="evidence" value="ECO:0007669"/>
    <property type="project" value="UniProtKB-EC"/>
</dbReference>
<dbReference type="Gene3D" id="3.20.20.70">
    <property type="entry name" value="Aldolase class I"/>
    <property type="match status" value="1"/>
</dbReference>
<dbReference type="Pfam" id="PF01081">
    <property type="entry name" value="Aldolase"/>
    <property type="match status" value="1"/>
</dbReference>
<dbReference type="EC" id="4.1.2.14" evidence="6"/>
<dbReference type="SUPFAM" id="SSF51569">
    <property type="entry name" value="Aldolase"/>
    <property type="match status" value="1"/>
</dbReference>
<dbReference type="CDD" id="cd00452">
    <property type="entry name" value="KDPG_aldolase"/>
    <property type="match status" value="1"/>
</dbReference>
<evidence type="ECO:0000256" key="2">
    <source>
        <dbReference type="ARBA" id="ARBA00006906"/>
    </source>
</evidence>
<dbReference type="InterPro" id="IPR000887">
    <property type="entry name" value="Aldlse_KDPG_KHG"/>
</dbReference>
<dbReference type="PANTHER" id="PTHR30246:SF1">
    <property type="entry name" value="2-DEHYDRO-3-DEOXY-6-PHOSPHOGALACTONATE ALDOLASE-RELATED"/>
    <property type="match status" value="1"/>
</dbReference>